<evidence type="ECO:0000256" key="1">
    <source>
        <dbReference type="SAM" id="MobiDB-lite"/>
    </source>
</evidence>
<reference evidence="2 3" key="1">
    <citation type="submission" date="2019-03" db="EMBL/GenBank/DDBJ databases">
        <title>First draft genome of Liparis tanakae, snailfish: a comprehensive survey of snailfish specific genes.</title>
        <authorList>
            <person name="Kim W."/>
            <person name="Song I."/>
            <person name="Jeong J.-H."/>
            <person name="Kim D."/>
            <person name="Kim S."/>
            <person name="Ryu S."/>
            <person name="Song J.Y."/>
            <person name="Lee S.K."/>
        </authorList>
    </citation>
    <scope>NUCLEOTIDE SEQUENCE [LARGE SCALE GENOMIC DNA]</scope>
    <source>
        <tissue evidence="2">Muscle</tissue>
    </source>
</reference>
<name>A0A4Z2FCZ4_9TELE</name>
<dbReference type="Proteomes" id="UP000314294">
    <property type="component" value="Unassembled WGS sequence"/>
</dbReference>
<dbReference type="AlphaFoldDB" id="A0A4Z2FCZ4"/>
<evidence type="ECO:0000313" key="3">
    <source>
        <dbReference type="Proteomes" id="UP000314294"/>
    </source>
</evidence>
<feature type="compositionally biased region" description="Basic and acidic residues" evidence="1">
    <location>
        <begin position="69"/>
        <end position="84"/>
    </location>
</feature>
<proteinExistence type="predicted"/>
<dbReference type="EMBL" id="SRLO01001314">
    <property type="protein sequence ID" value="TNN39038.1"/>
    <property type="molecule type" value="Genomic_DNA"/>
</dbReference>
<accession>A0A4Z2FCZ4</accession>
<organism evidence="2 3">
    <name type="scientific">Liparis tanakae</name>
    <name type="common">Tanaka's snailfish</name>
    <dbReference type="NCBI Taxonomy" id="230148"/>
    <lineage>
        <taxon>Eukaryota</taxon>
        <taxon>Metazoa</taxon>
        <taxon>Chordata</taxon>
        <taxon>Craniata</taxon>
        <taxon>Vertebrata</taxon>
        <taxon>Euteleostomi</taxon>
        <taxon>Actinopterygii</taxon>
        <taxon>Neopterygii</taxon>
        <taxon>Teleostei</taxon>
        <taxon>Neoteleostei</taxon>
        <taxon>Acanthomorphata</taxon>
        <taxon>Eupercaria</taxon>
        <taxon>Perciformes</taxon>
        <taxon>Cottioidei</taxon>
        <taxon>Cottales</taxon>
        <taxon>Liparidae</taxon>
        <taxon>Liparis</taxon>
    </lineage>
</organism>
<gene>
    <name evidence="2" type="ORF">EYF80_050787</name>
</gene>
<comment type="caution">
    <text evidence="2">The sequence shown here is derived from an EMBL/GenBank/DDBJ whole genome shotgun (WGS) entry which is preliminary data.</text>
</comment>
<feature type="region of interest" description="Disordered" evidence="1">
    <location>
        <begin position="1"/>
        <end position="84"/>
    </location>
</feature>
<keyword evidence="3" id="KW-1185">Reference proteome</keyword>
<evidence type="ECO:0000313" key="2">
    <source>
        <dbReference type="EMBL" id="TNN39038.1"/>
    </source>
</evidence>
<feature type="compositionally biased region" description="Basic and acidic residues" evidence="1">
    <location>
        <begin position="15"/>
        <end position="41"/>
    </location>
</feature>
<protein>
    <submittedName>
        <fullName evidence="2">Uncharacterized protein</fullName>
    </submittedName>
</protein>
<sequence>MQAANSGTRGAGLGTKKDPDLTWEDKEDKEGKLAAEKKYQYKEGGSLDLGPSPRSRRRSYLAEAQEAAAVERRSGALKRERRSA</sequence>